<evidence type="ECO:0000256" key="4">
    <source>
        <dbReference type="ARBA" id="ARBA00022892"/>
    </source>
</evidence>
<dbReference type="OMA" id="WSVKEYL"/>
<dbReference type="GO" id="GO:0031201">
    <property type="term" value="C:SNARE complex"/>
    <property type="evidence" value="ECO:0007669"/>
    <property type="project" value="TreeGrafter"/>
</dbReference>
<dbReference type="VEuPathDB" id="FungiDB:ASPACDRAFT_77712"/>
<proteinExistence type="inferred from homology"/>
<dbReference type="Proteomes" id="UP000184546">
    <property type="component" value="Unassembled WGS sequence"/>
</dbReference>
<comment type="similarity">
    <text evidence="2 7">Belongs to the SNAP family.</text>
</comment>
<evidence type="ECO:0000256" key="1">
    <source>
        <dbReference type="ARBA" id="ARBA00004170"/>
    </source>
</evidence>
<dbReference type="FunFam" id="1.25.40.10:FF:000049">
    <property type="entry name" value="Alpha-soluble NSF attachment protein-like"/>
    <property type="match status" value="1"/>
</dbReference>
<dbReference type="GO" id="GO:0005774">
    <property type="term" value="C:vacuolar membrane"/>
    <property type="evidence" value="ECO:0007669"/>
    <property type="project" value="TreeGrafter"/>
</dbReference>
<dbReference type="InterPro" id="IPR000744">
    <property type="entry name" value="NSF_attach"/>
</dbReference>
<dbReference type="GO" id="GO:0005483">
    <property type="term" value="F:soluble NSF attachment protein activity"/>
    <property type="evidence" value="ECO:0007669"/>
    <property type="project" value="TreeGrafter"/>
</dbReference>
<keyword evidence="4 7" id="KW-0931">ER-Golgi transport</keyword>
<evidence type="ECO:0000256" key="2">
    <source>
        <dbReference type="ARBA" id="ARBA00010050"/>
    </source>
</evidence>
<dbReference type="Gene3D" id="1.25.40.10">
    <property type="entry name" value="Tetratricopeptide repeat domain"/>
    <property type="match status" value="1"/>
</dbReference>
<dbReference type="GO" id="GO:0006886">
    <property type="term" value="P:intracellular protein transport"/>
    <property type="evidence" value="ECO:0007669"/>
    <property type="project" value="UniProtKB-UniRule"/>
</dbReference>
<keyword evidence="3 7" id="KW-0813">Transport</keyword>
<dbReference type="EMBL" id="KV878975">
    <property type="protein sequence ID" value="OJK00825.1"/>
    <property type="molecule type" value="Genomic_DNA"/>
</dbReference>
<dbReference type="GO" id="GO:0019905">
    <property type="term" value="F:syntaxin binding"/>
    <property type="evidence" value="ECO:0007669"/>
    <property type="project" value="TreeGrafter"/>
</dbReference>
<protein>
    <recommendedName>
        <fullName evidence="10">Vesicular-fusion protein sec17</fullName>
    </recommendedName>
</protein>
<keyword evidence="6 7" id="KW-0472">Membrane</keyword>
<dbReference type="PRINTS" id="PR00448">
    <property type="entry name" value="NSFATTACHMNT"/>
</dbReference>
<dbReference type="PANTHER" id="PTHR13768">
    <property type="entry name" value="SOLUBLE NSF ATTACHMENT PROTEIN SNAP"/>
    <property type="match status" value="1"/>
</dbReference>
<evidence type="ECO:0000256" key="6">
    <source>
        <dbReference type="ARBA" id="ARBA00023136"/>
    </source>
</evidence>
<dbReference type="PANTHER" id="PTHR13768:SF8">
    <property type="entry name" value="ALPHA-SOLUBLE NSF ATTACHMENT PROTEIN"/>
    <property type="match status" value="1"/>
</dbReference>
<evidence type="ECO:0000313" key="8">
    <source>
        <dbReference type="EMBL" id="OJK00825.1"/>
    </source>
</evidence>
<dbReference type="Pfam" id="PF14938">
    <property type="entry name" value="SNAP"/>
    <property type="match status" value="1"/>
</dbReference>
<evidence type="ECO:0000256" key="7">
    <source>
        <dbReference type="RuleBase" id="RU367013"/>
    </source>
</evidence>
<dbReference type="SUPFAM" id="SSF48452">
    <property type="entry name" value="TPR-like"/>
    <property type="match status" value="1"/>
</dbReference>
<dbReference type="STRING" id="690307.A0A1L9WX51"/>
<comment type="function">
    <text evidence="7">Required for vesicular transport between the endoplasmic reticulum and the Golgi apparatus.</text>
</comment>
<dbReference type="AlphaFoldDB" id="A0A1L9WX51"/>
<dbReference type="GO" id="GO:0035494">
    <property type="term" value="P:SNARE complex disassembly"/>
    <property type="evidence" value="ECO:0007669"/>
    <property type="project" value="TreeGrafter"/>
</dbReference>
<evidence type="ECO:0000256" key="5">
    <source>
        <dbReference type="ARBA" id="ARBA00022927"/>
    </source>
</evidence>
<keyword evidence="9" id="KW-1185">Reference proteome</keyword>
<comment type="subcellular location">
    <subcellularLocation>
        <location evidence="1 7">Membrane</location>
        <topology evidence="1 7">Peripheral membrane protein</topology>
    </subcellularLocation>
</comment>
<sequence length="292" mass="32892">MAQDPRVLLQKADQALSRASGGFSFFGGRTEKYENAADLYSQAANAFRVQKQNKEAGLAFEKAASIQAQNLNEPDDAANTLTEAFKVYRKSDPEDAARVLSSAIQHYVLKGNLRRAASQQQHLAEVYEVELGDNKKALEAYEKAAEWFEGDNAEALANKHYLKAADLAALEGDYYKAIEHYERIGRSSINNNLMKWSVKDYFLKAGICHLATNDLVATNRALENYRDIDTTFASTREHQLLVDLVQACEAGDQEAFADKLFQYDQLSKLDKWKTTLLLRIKNNIESQEEDFS</sequence>
<organism evidence="8 9">
    <name type="scientific">Aspergillus aculeatus (strain ATCC 16872 / CBS 172.66 / WB 5094)</name>
    <dbReference type="NCBI Taxonomy" id="690307"/>
    <lineage>
        <taxon>Eukaryota</taxon>
        <taxon>Fungi</taxon>
        <taxon>Dikarya</taxon>
        <taxon>Ascomycota</taxon>
        <taxon>Pezizomycotina</taxon>
        <taxon>Eurotiomycetes</taxon>
        <taxon>Eurotiomycetidae</taxon>
        <taxon>Eurotiales</taxon>
        <taxon>Aspergillaceae</taxon>
        <taxon>Aspergillus</taxon>
        <taxon>Aspergillus subgen. Circumdati</taxon>
    </lineage>
</organism>
<evidence type="ECO:0008006" key="10">
    <source>
        <dbReference type="Google" id="ProtNLM"/>
    </source>
</evidence>
<evidence type="ECO:0000256" key="3">
    <source>
        <dbReference type="ARBA" id="ARBA00022448"/>
    </source>
</evidence>
<dbReference type="OrthoDB" id="9984275at2759"/>
<dbReference type="CDD" id="cd15832">
    <property type="entry name" value="SNAP"/>
    <property type="match status" value="1"/>
</dbReference>
<evidence type="ECO:0000313" key="9">
    <source>
        <dbReference type="Proteomes" id="UP000184546"/>
    </source>
</evidence>
<reference evidence="9" key="1">
    <citation type="journal article" date="2017" name="Genome Biol.">
        <title>Comparative genomics reveals high biological diversity and specific adaptations in the industrially and medically important fungal genus Aspergillus.</title>
        <authorList>
            <person name="de Vries R.P."/>
            <person name="Riley R."/>
            <person name="Wiebenga A."/>
            <person name="Aguilar-Osorio G."/>
            <person name="Amillis S."/>
            <person name="Uchima C.A."/>
            <person name="Anderluh G."/>
            <person name="Asadollahi M."/>
            <person name="Askin M."/>
            <person name="Barry K."/>
            <person name="Battaglia E."/>
            <person name="Bayram O."/>
            <person name="Benocci T."/>
            <person name="Braus-Stromeyer S.A."/>
            <person name="Caldana C."/>
            <person name="Canovas D."/>
            <person name="Cerqueira G.C."/>
            <person name="Chen F."/>
            <person name="Chen W."/>
            <person name="Choi C."/>
            <person name="Clum A."/>
            <person name="Dos Santos R.A."/>
            <person name="Damasio A.R."/>
            <person name="Diallinas G."/>
            <person name="Emri T."/>
            <person name="Fekete E."/>
            <person name="Flipphi M."/>
            <person name="Freyberg S."/>
            <person name="Gallo A."/>
            <person name="Gournas C."/>
            <person name="Habgood R."/>
            <person name="Hainaut M."/>
            <person name="Harispe M.L."/>
            <person name="Henrissat B."/>
            <person name="Hilden K.S."/>
            <person name="Hope R."/>
            <person name="Hossain A."/>
            <person name="Karabika E."/>
            <person name="Karaffa L."/>
            <person name="Karanyi Z."/>
            <person name="Krasevec N."/>
            <person name="Kuo A."/>
            <person name="Kusch H."/>
            <person name="LaButti K."/>
            <person name="Lagendijk E.L."/>
            <person name="Lapidus A."/>
            <person name="Levasseur A."/>
            <person name="Lindquist E."/>
            <person name="Lipzen A."/>
            <person name="Logrieco A.F."/>
            <person name="MacCabe A."/>
            <person name="Maekelae M.R."/>
            <person name="Malavazi I."/>
            <person name="Melin P."/>
            <person name="Meyer V."/>
            <person name="Mielnichuk N."/>
            <person name="Miskei M."/>
            <person name="Molnar A.P."/>
            <person name="Mule G."/>
            <person name="Ngan C.Y."/>
            <person name="Orejas M."/>
            <person name="Orosz E."/>
            <person name="Ouedraogo J.P."/>
            <person name="Overkamp K.M."/>
            <person name="Park H.-S."/>
            <person name="Perrone G."/>
            <person name="Piumi F."/>
            <person name="Punt P.J."/>
            <person name="Ram A.F."/>
            <person name="Ramon A."/>
            <person name="Rauscher S."/>
            <person name="Record E."/>
            <person name="Riano-Pachon D.M."/>
            <person name="Robert V."/>
            <person name="Roehrig J."/>
            <person name="Ruller R."/>
            <person name="Salamov A."/>
            <person name="Salih N.S."/>
            <person name="Samson R.A."/>
            <person name="Sandor E."/>
            <person name="Sanguinetti M."/>
            <person name="Schuetze T."/>
            <person name="Sepcic K."/>
            <person name="Shelest E."/>
            <person name="Sherlock G."/>
            <person name="Sophianopoulou V."/>
            <person name="Squina F.M."/>
            <person name="Sun H."/>
            <person name="Susca A."/>
            <person name="Todd R.B."/>
            <person name="Tsang A."/>
            <person name="Unkles S.E."/>
            <person name="van de Wiele N."/>
            <person name="van Rossen-Uffink D."/>
            <person name="Oliveira J.V."/>
            <person name="Vesth T.C."/>
            <person name="Visser J."/>
            <person name="Yu J.-H."/>
            <person name="Zhou M."/>
            <person name="Andersen M.R."/>
            <person name="Archer D.B."/>
            <person name="Baker S.E."/>
            <person name="Benoit I."/>
            <person name="Brakhage A.A."/>
            <person name="Braus G.H."/>
            <person name="Fischer R."/>
            <person name="Frisvad J.C."/>
            <person name="Goldman G.H."/>
            <person name="Houbraken J."/>
            <person name="Oakley B."/>
            <person name="Pocsi I."/>
            <person name="Scazzocchio C."/>
            <person name="Seiboth B."/>
            <person name="vanKuyk P.A."/>
            <person name="Wortman J."/>
            <person name="Dyer P.S."/>
            <person name="Grigoriev I.V."/>
        </authorList>
    </citation>
    <scope>NUCLEOTIDE SEQUENCE [LARGE SCALE GENOMIC DNA]</scope>
    <source>
        <strain evidence="9">ATCC 16872 / CBS 172.66 / WB 5094</strain>
    </source>
</reference>
<dbReference type="GeneID" id="30978835"/>
<accession>A0A1L9WX51</accession>
<dbReference type="InterPro" id="IPR011990">
    <property type="entry name" value="TPR-like_helical_dom_sf"/>
</dbReference>
<name>A0A1L9WX51_ASPA1</name>
<keyword evidence="5 7" id="KW-0653">Protein transport</keyword>
<gene>
    <name evidence="8" type="ORF">ASPACDRAFT_77712</name>
</gene>
<dbReference type="RefSeq" id="XP_020057164.1">
    <property type="nucleotide sequence ID" value="XM_020205021.1"/>
</dbReference>